<evidence type="ECO:0000256" key="4">
    <source>
        <dbReference type="ARBA" id="ARBA00013213"/>
    </source>
</evidence>
<comment type="pathway">
    <text evidence="1 15">Amino-acid biosynthesis; L-threonine biosynthesis; L-threonine from L-aspartate: step 3/5.</text>
</comment>
<keyword evidence="6 12" id="KW-0028">Amino-acid biosynthesis</keyword>
<feature type="region of interest" description="Disordered" evidence="17">
    <location>
        <begin position="341"/>
        <end position="360"/>
    </location>
</feature>
<dbReference type="Pfam" id="PF03447">
    <property type="entry name" value="NAD_binding_3"/>
    <property type="match status" value="1"/>
</dbReference>
<evidence type="ECO:0000256" key="10">
    <source>
        <dbReference type="ARBA" id="ARBA00023167"/>
    </source>
</evidence>
<evidence type="ECO:0000256" key="6">
    <source>
        <dbReference type="ARBA" id="ARBA00022605"/>
    </source>
</evidence>
<dbReference type="InterPro" id="IPR001342">
    <property type="entry name" value="HDH_cat"/>
</dbReference>
<evidence type="ECO:0000256" key="9">
    <source>
        <dbReference type="ARBA" id="ARBA00023053"/>
    </source>
</evidence>
<proteinExistence type="inferred from homology"/>
<dbReference type="AlphaFoldDB" id="A0A2T2WCX2"/>
<feature type="active site" description="Proton donor" evidence="13">
    <location>
        <position position="196"/>
    </location>
</feature>
<dbReference type="SUPFAM" id="SSF51735">
    <property type="entry name" value="NAD(P)-binding Rossmann-fold domains"/>
    <property type="match status" value="1"/>
</dbReference>
<dbReference type="PANTHER" id="PTHR43331">
    <property type="entry name" value="HOMOSERINE DEHYDROGENASE"/>
    <property type="match status" value="1"/>
</dbReference>
<dbReference type="InterPro" id="IPR005106">
    <property type="entry name" value="Asp/hSer_DH_NAD-bd"/>
</dbReference>
<feature type="binding site" evidence="14">
    <location>
        <begin position="12"/>
        <end position="17"/>
    </location>
    <ligand>
        <name>NADP(+)</name>
        <dbReference type="ChEBI" id="CHEBI:58349"/>
    </ligand>
</feature>
<keyword evidence="12 14" id="KW-0521">NADP</keyword>
<dbReference type="EC" id="1.1.1.3" evidence="4 12"/>
<keyword evidence="10 12" id="KW-0486">Methionine biosynthesis</keyword>
<feature type="binding site" evidence="14">
    <location>
        <position position="181"/>
    </location>
    <ligand>
        <name>L-homoserine</name>
        <dbReference type="ChEBI" id="CHEBI:57476"/>
    </ligand>
</feature>
<organism evidence="20 21">
    <name type="scientific">Sulfobacillus acidophilus</name>
    <dbReference type="NCBI Taxonomy" id="53633"/>
    <lineage>
        <taxon>Bacteria</taxon>
        <taxon>Bacillati</taxon>
        <taxon>Bacillota</taxon>
        <taxon>Clostridia</taxon>
        <taxon>Eubacteriales</taxon>
        <taxon>Clostridiales Family XVII. Incertae Sedis</taxon>
        <taxon>Sulfobacillus</taxon>
    </lineage>
</organism>
<evidence type="ECO:0000256" key="17">
    <source>
        <dbReference type="SAM" id="MobiDB-lite"/>
    </source>
</evidence>
<evidence type="ECO:0000256" key="14">
    <source>
        <dbReference type="PIRSR" id="PIRSR036497-2"/>
    </source>
</evidence>
<keyword evidence="9" id="KW-0915">Sodium</keyword>
<dbReference type="GO" id="GO:0050661">
    <property type="term" value="F:NADP binding"/>
    <property type="evidence" value="ECO:0007669"/>
    <property type="project" value="InterPro"/>
</dbReference>
<comment type="catalytic activity">
    <reaction evidence="11">
        <text>L-homoserine + NADP(+) = L-aspartate 4-semialdehyde + NADPH + H(+)</text>
        <dbReference type="Rhea" id="RHEA:15761"/>
        <dbReference type="ChEBI" id="CHEBI:15378"/>
        <dbReference type="ChEBI" id="CHEBI:57476"/>
        <dbReference type="ChEBI" id="CHEBI:57783"/>
        <dbReference type="ChEBI" id="CHEBI:58349"/>
        <dbReference type="ChEBI" id="CHEBI:537519"/>
        <dbReference type="EC" id="1.1.1.3"/>
    </reaction>
    <physiologicalReaction direction="right-to-left" evidence="11">
        <dbReference type="Rhea" id="RHEA:15763"/>
    </physiologicalReaction>
</comment>
<dbReference type="PROSITE" id="PS01042">
    <property type="entry name" value="HOMOSER_DHGENASE"/>
    <property type="match status" value="1"/>
</dbReference>
<dbReference type="GO" id="GO:0009086">
    <property type="term" value="P:methionine biosynthetic process"/>
    <property type="evidence" value="ECO:0007669"/>
    <property type="project" value="UniProtKB-KW"/>
</dbReference>
<dbReference type="InterPro" id="IPR036291">
    <property type="entry name" value="NAD(P)-bd_dom_sf"/>
</dbReference>
<dbReference type="UniPathway" id="UPA00050">
    <property type="reaction ID" value="UER00063"/>
</dbReference>
<dbReference type="InterPro" id="IPR022697">
    <property type="entry name" value="HDH_short"/>
</dbReference>
<feature type="binding site" evidence="14">
    <location>
        <position position="97"/>
    </location>
    <ligand>
        <name>NADPH</name>
        <dbReference type="ChEBI" id="CHEBI:57783"/>
    </ligand>
</feature>
<reference evidence="20 21" key="1">
    <citation type="journal article" date="2014" name="BMC Genomics">
        <title>Comparison of environmental and isolate Sulfobacillus genomes reveals diverse carbon, sulfur, nitrogen, and hydrogen metabolisms.</title>
        <authorList>
            <person name="Justice N.B."/>
            <person name="Norman A."/>
            <person name="Brown C.T."/>
            <person name="Singh A."/>
            <person name="Thomas B.C."/>
            <person name="Banfield J.F."/>
        </authorList>
    </citation>
    <scope>NUCLEOTIDE SEQUENCE [LARGE SCALE GENOMIC DNA]</scope>
    <source>
        <strain evidence="20">AMDSBA3</strain>
    </source>
</reference>
<evidence type="ECO:0000313" key="20">
    <source>
        <dbReference type="EMBL" id="PSR20092.1"/>
    </source>
</evidence>
<evidence type="ECO:0000256" key="16">
    <source>
        <dbReference type="RuleBase" id="RU004171"/>
    </source>
</evidence>
<dbReference type="NCBIfam" id="NF004976">
    <property type="entry name" value="PRK06349.1"/>
    <property type="match status" value="1"/>
</dbReference>
<comment type="pathway">
    <text evidence="2 15">Amino-acid biosynthesis; L-methionine biosynthesis via de novo pathway; L-homoserine from L-aspartate: step 3/3.</text>
</comment>
<evidence type="ECO:0000256" key="3">
    <source>
        <dbReference type="ARBA" id="ARBA00006753"/>
    </source>
</evidence>
<dbReference type="GO" id="GO:0004412">
    <property type="term" value="F:homoserine dehydrogenase activity"/>
    <property type="evidence" value="ECO:0007669"/>
    <property type="project" value="UniProtKB-EC"/>
</dbReference>
<dbReference type="EMBL" id="PXYV01000087">
    <property type="protein sequence ID" value="PSR20092.1"/>
    <property type="molecule type" value="Genomic_DNA"/>
</dbReference>
<protein>
    <recommendedName>
        <fullName evidence="5 12">Homoserine dehydrogenase</fullName>
        <shortName evidence="12">HDH</shortName>
        <ecNumber evidence="4 12">1.1.1.3</ecNumber>
    </recommendedName>
</protein>
<comment type="similarity">
    <text evidence="3 12 16">Belongs to the homoserine dehydrogenase family.</text>
</comment>
<dbReference type="UniPathway" id="UPA00051">
    <property type="reaction ID" value="UER00465"/>
</dbReference>
<evidence type="ECO:0000256" key="11">
    <source>
        <dbReference type="ARBA" id="ARBA00048841"/>
    </source>
</evidence>
<name>A0A2T2WCX2_9FIRM</name>
<keyword evidence="8 12" id="KW-0560">Oxidoreductase</keyword>
<dbReference type="InterPro" id="IPR019811">
    <property type="entry name" value="HDH_CS"/>
</dbReference>
<dbReference type="Gene3D" id="3.40.50.720">
    <property type="entry name" value="NAD(P)-binding Rossmann-like Domain"/>
    <property type="match status" value="1"/>
</dbReference>
<evidence type="ECO:0000256" key="1">
    <source>
        <dbReference type="ARBA" id="ARBA00005056"/>
    </source>
</evidence>
<dbReference type="SUPFAM" id="SSF55347">
    <property type="entry name" value="Glyceraldehyde-3-phosphate dehydrogenase-like, C-terminal domain"/>
    <property type="match status" value="1"/>
</dbReference>
<evidence type="ECO:0000313" key="21">
    <source>
        <dbReference type="Proteomes" id="UP000241848"/>
    </source>
</evidence>
<dbReference type="FunFam" id="3.30.360.10:FF:000005">
    <property type="entry name" value="Homoserine dehydrogenase"/>
    <property type="match status" value="1"/>
</dbReference>
<evidence type="ECO:0000256" key="8">
    <source>
        <dbReference type="ARBA" id="ARBA00023002"/>
    </source>
</evidence>
<evidence type="ECO:0000256" key="2">
    <source>
        <dbReference type="ARBA" id="ARBA00005062"/>
    </source>
</evidence>
<evidence type="ECO:0000256" key="7">
    <source>
        <dbReference type="ARBA" id="ARBA00022697"/>
    </source>
</evidence>
<keyword evidence="7 12" id="KW-0791">Threonine biosynthesis</keyword>
<dbReference type="PIRSF" id="PIRSF036497">
    <property type="entry name" value="HDH_short"/>
    <property type="match status" value="1"/>
</dbReference>
<evidence type="ECO:0000256" key="5">
    <source>
        <dbReference type="ARBA" id="ARBA00013376"/>
    </source>
</evidence>
<dbReference type="GO" id="GO:0009088">
    <property type="term" value="P:threonine biosynthetic process"/>
    <property type="evidence" value="ECO:0007669"/>
    <property type="project" value="UniProtKB-UniPathway"/>
</dbReference>
<comment type="caution">
    <text evidence="20">The sequence shown here is derived from an EMBL/GenBank/DDBJ whole genome shotgun (WGS) entry which is preliminary data.</text>
</comment>
<evidence type="ECO:0000256" key="12">
    <source>
        <dbReference type="PIRNR" id="PIRNR036497"/>
    </source>
</evidence>
<dbReference type="PANTHER" id="PTHR43331:SF1">
    <property type="entry name" value="HOMOSERINE DEHYDROGENASE"/>
    <property type="match status" value="1"/>
</dbReference>
<evidence type="ECO:0000256" key="15">
    <source>
        <dbReference type="RuleBase" id="RU000579"/>
    </source>
</evidence>
<dbReference type="Proteomes" id="UP000241848">
    <property type="component" value="Unassembled WGS sequence"/>
</dbReference>
<evidence type="ECO:0000259" key="19">
    <source>
        <dbReference type="Pfam" id="PF03447"/>
    </source>
</evidence>
<feature type="domain" description="Aspartate/homoserine dehydrogenase NAD-binding" evidence="19">
    <location>
        <begin position="12"/>
        <end position="118"/>
    </location>
</feature>
<evidence type="ECO:0000256" key="13">
    <source>
        <dbReference type="PIRSR" id="PIRSR036497-1"/>
    </source>
</evidence>
<evidence type="ECO:0000259" key="18">
    <source>
        <dbReference type="Pfam" id="PF00742"/>
    </source>
</evidence>
<sequence>MNMRTARIGLLGLGTVGQAVAQLNRSADGIAFQIVRALVRDIKVPRSVTIPRTLDPAEIIDDPEIDIVVEVTGRRHPARRWILSALEHGKAVITANKEVMAYHGPELLHASQIHHAYLGFEASVGGGMPVLDALRYHLTNTPVHEIYGVLNGTTNYLLCAMAEGQPLFHALHNAQQAGYAEADPTADLKGYDAARKLVILAFLAFDGWLDPDHLTVTGLHDWPPELFFRLQDAGLGLRLLAVARKDHNGVVTAQVRPTVIPATSRLMQVMGAQNGIGISTDAGCFWIEGPGAGGMATATSIWSDIRRSQLFADGFFPHPAPHISAGEVSLPLLEIARDRDRSLTTGPQPSQRFADPSLRLVPPLSEPSDGTWTFPFWE</sequence>
<gene>
    <name evidence="20" type="ORF">C7B45_16540</name>
</gene>
<dbReference type="Pfam" id="PF00742">
    <property type="entry name" value="Homoserine_dh"/>
    <property type="match status" value="1"/>
</dbReference>
<dbReference type="Gene3D" id="3.30.360.10">
    <property type="entry name" value="Dihydrodipicolinate Reductase, domain 2"/>
    <property type="match status" value="1"/>
</dbReference>
<accession>A0A2T2WCX2</accession>
<feature type="domain" description="Homoserine dehydrogenase catalytic" evidence="18">
    <location>
        <begin position="129"/>
        <end position="305"/>
    </location>
</feature>